<feature type="coiled-coil region" evidence="1">
    <location>
        <begin position="375"/>
        <end position="421"/>
    </location>
</feature>
<evidence type="ECO:0000256" key="1">
    <source>
        <dbReference type="SAM" id="Coils"/>
    </source>
</evidence>
<name>F0WLY6_9STRA</name>
<sequence>MQTAKSLPSLPQAQAQAYRCNDLTFRCHGDFCKAPPESLPDIFASLIHLPSTALDLNQRFPTSNRDILLARNVSAEASGLFHTAPKQLQMADQRLRLSVGQQKPCEYYKQVSVCANCHRIYSALSELRVTGFSGFPRKKRGHKKSARNLPEPLQAETDDLCQAQADPKEPEVVKEPAVISPETHIPLESLRKQLESANKTIQRLTAEKSHTKKVLDQAEANAYNLERSNTEYKTQLLSLQHELRDANALVETTRMDGQRDVEAAQKHKDHTIEYLQAQLALEIDCKQELGARVASLTISLEDQRLASRLAIKQQQDQEHQLVSRMQTEFQLEHELSMSQLASSQSKVAALCARISQLTQDLSIMTQRELQGAQHIEKYSLENHQLRAQVFEFESQAKTPEIDHKQMQVETLVRRLENERQAGESHSA</sequence>
<dbReference type="HOGENOM" id="CLU_643140_0_0_1"/>
<proteinExistence type="predicted"/>
<organism evidence="2">
    <name type="scientific">Albugo laibachii Nc14</name>
    <dbReference type="NCBI Taxonomy" id="890382"/>
    <lineage>
        <taxon>Eukaryota</taxon>
        <taxon>Sar</taxon>
        <taxon>Stramenopiles</taxon>
        <taxon>Oomycota</taxon>
        <taxon>Peronosporomycetes</taxon>
        <taxon>Albuginales</taxon>
        <taxon>Albuginaceae</taxon>
        <taxon>Albugo</taxon>
    </lineage>
</organism>
<gene>
    <name evidence="2" type="primary">AlNc14C150G7499</name>
    <name evidence="2" type="ORF">ALNC14_084560</name>
</gene>
<feature type="coiled-coil region" evidence="1">
    <location>
        <begin position="187"/>
        <end position="249"/>
    </location>
</feature>
<reference evidence="2" key="1">
    <citation type="journal article" date="2011" name="PLoS Biol.">
        <title>Gene gain and loss during evolution of obligate parasitism in the white rust pathogen of Arabidopsis thaliana.</title>
        <authorList>
            <person name="Kemen E."/>
            <person name="Gardiner A."/>
            <person name="Schultz-Larsen T."/>
            <person name="Kemen A.C."/>
            <person name="Balmuth A.L."/>
            <person name="Robert-Seilaniantz A."/>
            <person name="Bailey K."/>
            <person name="Holub E."/>
            <person name="Studholme D.J."/>
            <person name="Maclean D."/>
            <person name="Jones J.D."/>
        </authorList>
    </citation>
    <scope>NUCLEOTIDE SEQUENCE</scope>
</reference>
<evidence type="ECO:0000313" key="2">
    <source>
        <dbReference type="EMBL" id="CCA22313.1"/>
    </source>
</evidence>
<dbReference type="EMBL" id="FR824195">
    <property type="protein sequence ID" value="CCA22313.1"/>
    <property type="molecule type" value="Genomic_DNA"/>
</dbReference>
<accession>F0WLY6</accession>
<reference evidence="2" key="2">
    <citation type="submission" date="2011-02" db="EMBL/GenBank/DDBJ databases">
        <authorList>
            <person name="MacLean D."/>
        </authorList>
    </citation>
    <scope>NUCLEOTIDE SEQUENCE</scope>
</reference>
<protein>
    <submittedName>
        <fullName evidence="2">Uncharacterized protein AlNc14C150G7499</fullName>
    </submittedName>
</protein>
<keyword evidence="1" id="KW-0175">Coiled coil</keyword>
<dbReference type="AlphaFoldDB" id="F0WLY6"/>